<dbReference type="InterPro" id="IPR034660">
    <property type="entry name" value="DinB/YfiT-like"/>
</dbReference>
<accession>A0A517YBN9</accession>
<keyword evidence="2" id="KW-1185">Reference proteome</keyword>
<name>A0A517YBN9_9BACT</name>
<dbReference type="Gene3D" id="1.20.120.450">
    <property type="entry name" value="dinb family like domain"/>
    <property type="match status" value="1"/>
</dbReference>
<dbReference type="OrthoDB" id="67041at2"/>
<evidence type="ECO:0000313" key="1">
    <source>
        <dbReference type="EMBL" id="QDU27660.1"/>
    </source>
</evidence>
<reference evidence="1 2" key="1">
    <citation type="submission" date="2019-02" db="EMBL/GenBank/DDBJ databases">
        <title>Deep-cultivation of Planctomycetes and their phenomic and genomic characterization uncovers novel biology.</title>
        <authorList>
            <person name="Wiegand S."/>
            <person name="Jogler M."/>
            <person name="Boedeker C."/>
            <person name="Pinto D."/>
            <person name="Vollmers J."/>
            <person name="Rivas-Marin E."/>
            <person name="Kohn T."/>
            <person name="Peeters S.H."/>
            <person name="Heuer A."/>
            <person name="Rast P."/>
            <person name="Oberbeckmann S."/>
            <person name="Bunk B."/>
            <person name="Jeske O."/>
            <person name="Meyerdierks A."/>
            <person name="Storesund J.E."/>
            <person name="Kallscheuer N."/>
            <person name="Luecker S."/>
            <person name="Lage O.M."/>
            <person name="Pohl T."/>
            <person name="Merkel B.J."/>
            <person name="Hornburger P."/>
            <person name="Mueller R.-W."/>
            <person name="Bruemmer F."/>
            <person name="Labrenz M."/>
            <person name="Spormann A.M."/>
            <person name="Op den Camp H."/>
            <person name="Overmann J."/>
            <person name="Amann R."/>
            <person name="Jetten M.S.M."/>
            <person name="Mascher T."/>
            <person name="Medema M.H."/>
            <person name="Devos D.P."/>
            <person name="Kaster A.-K."/>
            <person name="Ovreas L."/>
            <person name="Rohde M."/>
            <person name="Galperin M.Y."/>
            <person name="Jogler C."/>
        </authorList>
    </citation>
    <scope>NUCLEOTIDE SEQUENCE [LARGE SCALE GENOMIC DNA]</scope>
    <source>
        <strain evidence="1 2">ETA_A8</strain>
    </source>
</reference>
<evidence type="ECO:0008006" key="3">
    <source>
        <dbReference type="Google" id="ProtNLM"/>
    </source>
</evidence>
<dbReference type="AlphaFoldDB" id="A0A517YBN9"/>
<sequence>MSADLATLVSNSLRTLLSETMLRADKQAAYIINQGEPGLVDTLKFLSAKKASTSPRAGGKPIVSHANHVLYGLDIVNRAMRGDQTAFAHADWNVAWKLVQVSDSEWAELIDKLERTANDVIDIVTTNQQWDEISFTGCFASAGHAAYHLGAIRQMLRDLERAE</sequence>
<dbReference type="SUPFAM" id="SSF109854">
    <property type="entry name" value="DinB/YfiT-like putative metalloenzymes"/>
    <property type="match status" value="1"/>
</dbReference>
<gene>
    <name evidence="1" type="ORF">ETAA8_27490</name>
</gene>
<evidence type="ECO:0000313" key="2">
    <source>
        <dbReference type="Proteomes" id="UP000315017"/>
    </source>
</evidence>
<proteinExistence type="predicted"/>
<dbReference type="KEGG" id="aagg:ETAA8_27490"/>
<protein>
    <recommendedName>
        <fullName evidence="3">DinB-like domain-containing protein</fullName>
    </recommendedName>
</protein>
<dbReference type="Proteomes" id="UP000315017">
    <property type="component" value="Chromosome"/>
</dbReference>
<organism evidence="1 2">
    <name type="scientific">Anatilimnocola aggregata</name>
    <dbReference type="NCBI Taxonomy" id="2528021"/>
    <lineage>
        <taxon>Bacteria</taxon>
        <taxon>Pseudomonadati</taxon>
        <taxon>Planctomycetota</taxon>
        <taxon>Planctomycetia</taxon>
        <taxon>Pirellulales</taxon>
        <taxon>Pirellulaceae</taxon>
        <taxon>Anatilimnocola</taxon>
    </lineage>
</organism>
<dbReference type="RefSeq" id="WP_145088659.1">
    <property type="nucleotide sequence ID" value="NZ_CP036274.1"/>
</dbReference>
<dbReference type="EMBL" id="CP036274">
    <property type="protein sequence ID" value="QDU27660.1"/>
    <property type="molecule type" value="Genomic_DNA"/>
</dbReference>